<proteinExistence type="predicted"/>
<accession>A0A644VI54</accession>
<protein>
    <submittedName>
        <fullName evidence="1">Uncharacterized protein</fullName>
    </submittedName>
</protein>
<sequence length="167" mass="18738">MLINQTYFVGEILVPNLTGVGPIPAGNVEELNRFISKYEPEFLDEVLGPDLSAAFQTGMSAATPEQRWVDLKIRLVNETHKLSPIAGYVYYHYFRDRLSTSSGLGEIESTAENANVVLNTDKMARAYNDAVRKGRAVFNWVVENAEAYPEFDLEHEYTLSPVNTFGI</sequence>
<comment type="caution">
    <text evidence="1">The sequence shown here is derived from an EMBL/GenBank/DDBJ whole genome shotgun (WGS) entry which is preliminary data.</text>
</comment>
<dbReference type="EMBL" id="VSSQ01000316">
    <property type="protein sequence ID" value="MPL90915.1"/>
    <property type="molecule type" value="Genomic_DNA"/>
</dbReference>
<reference evidence="1" key="1">
    <citation type="submission" date="2019-08" db="EMBL/GenBank/DDBJ databases">
        <authorList>
            <person name="Kucharzyk K."/>
            <person name="Murdoch R.W."/>
            <person name="Higgins S."/>
            <person name="Loffler F."/>
        </authorList>
    </citation>
    <scope>NUCLEOTIDE SEQUENCE</scope>
</reference>
<name>A0A644VI54_9ZZZZ</name>
<evidence type="ECO:0000313" key="1">
    <source>
        <dbReference type="EMBL" id="MPL90915.1"/>
    </source>
</evidence>
<gene>
    <name evidence="1" type="ORF">SDC9_36973</name>
</gene>
<organism evidence="1">
    <name type="scientific">bioreactor metagenome</name>
    <dbReference type="NCBI Taxonomy" id="1076179"/>
    <lineage>
        <taxon>unclassified sequences</taxon>
        <taxon>metagenomes</taxon>
        <taxon>ecological metagenomes</taxon>
    </lineage>
</organism>
<dbReference type="AlphaFoldDB" id="A0A644VI54"/>